<evidence type="ECO:0000256" key="6">
    <source>
        <dbReference type="ARBA" id="ARBA00023187"/>
    </source>
</evidence>
<comment type="caution">
    <text evidence="10">The sequence shown here is derived from an EMBL/GenBank/DDBJ whole genome shotgun (WGS) entry which is preliminary data.</text>
</comment>
<feature type="domain" description="Pre-mRNA-splicing factor SYF1 central HAT repeats" evidence="8">
    <location>
        <begin position="176"/>
        <end position="318"/>
    </location>
</feature>
<keyword evidence="6" id="KW-0508">mRNA splicing</keyword>
<keyword evidence="4" id="KW-0747">Spliceosome</keyword>
<dbReference type="PANTHER" id="PTHR11246">
    <property type="entry name" value="PRE-MRNA SPLICING FACTOR"/>
    <property type="match status" value="1"/>
</dbReference>
<keyword evidence="11" id="KW-1185">Reference proteome</keyword>
<dbReference type="Pfam" id="PF23220">
    <property type="entry name" value="HAT_Syf1_M"/>
    <property type="match status" value="1"/>
</dbReference>
<dbReference type="InterPro" id="IPR056350">
    <property type="entry name" value="HAT_Syf1_central"/>
</dbReference>
<dbReference type="InterPro" id="IPR055433">
    <property type="entry name" value="HAT_Syf1-like_N"/>
</dbReference>
<evidence type="ECO:0000313" key="11">
    <source>
        <dbReference type="Proteomes" id="UP000316759"/>
    </source>
</evidence>
<dbReference type="Pfam" id="PF23233">
    <property type="entry name" value="HAT_Syf1_CNRKL1_N"/>
    <property type="match status" value="1"/>
</dbReference>
<evidence type="ECO:0000256" key="3">
    <source>
        <dbReference type="ARBA" id="ARBA00022664"/>
    </source>
</evidence>
<protein>
    <submittedName>
        <fullName evidence="10">Pre-mRNA-splicing factor SYF1</fullName>
    </submittedName>
</protein>
<evidence type="ECO:0000256" key="2">
    <source>
        <dbReference type="ARBA" id="ARBA00008644"/>
    </source>
</evidence>
<dbReference type="EMBL" id="SUNJ01012167">
    <property type="protein sequence ID" value="TPP58275.1"/>
    <property type="molecule type" value="Genomic_DNA"/>
</dbReference>
<dbReference type="SUPFAM" id="SSF48452">
    <property type="entry name" value="TPR-like"/>
    <property type="match status" value="3"/>
</dbReference>
<dbReference type="InterPro" id="IPR045075">
    <property type="entry name" value="Syf1-like"/>
</dbReference>
<dbReference type="GO" id="GO:0000974">
    <property type="term" value="C:Prp19 complex"/>
    <property type="evidence" value="ECO:0007669"/>
    <property type="project" value="TreeGrafter"/>
</dbReference>
<dbReference type="GO" id="GO:0071014">
    <property type="term" value="C:post-mRNA release spliceosomal complex"/>
    <property type="evidence" value="ECO:0007669"/>
    <property type="project" value="TreeGrafter"/>
</dbReference>
<evidence type="ECO:0000259" key="8">
    <source>
        <dbReference type="Pfam" id="PF23220"/>
    </source>
</evidence>
<dbReference type="GO" id="GO:0071007">
    <property type="term" value="C:U2-type catalytic step 2 spliceosome"/>
    <property type="evidence" value="ECO:0007669"/>
    <property type="project" value="TreeGrafter"/>
</dbReference>
<evidence type="ECO:0000256" key="7">
    <source>
        <dbReference type="ARBA" id="ARBA00023242"/>
    </source>
</evidence>
<feature type="domain" description="Pre-mRNA-splicing factor Syf1-like N-terminal HAT-repeats" evidence="9">
    <location>
        <begin position="14"/>
        <end position="174"/>
    </location>
</feature>
<evidence type="ECO:0000313" key="10">
    <source>
        <dbReference type="EMBL" id="TPP58275.1"/>
    </source>
</evidence>
<keyword evidence="3" id="KW-0507">mRNA processing</keyword>
<dbReference type="AlphaFoldDB" id="A0A504YDD2"/>
<comment type="similarity">
    <text evidence="2">Belongs to the crooked-neck family.</text>
</comment>
<dbReference type="PANTHER" id="PTHR11246:SF5">
    <property type="entry name" value="PRE-MRNA-SPLICING FACTOR SYF1"/>
    <property type="match status" value="1"/>
</dbReference>
<dbReference type="FunFam" id="1.25.40.10:FF:000182">
    <property type="entry name" value="Pre-mRNA-splicing factor SYF1"/>
    <property type="match status" value="1"/>
</dbReference>
<evidence type="ECO:0000256" key="1">
    <source>
        <dbReference type="ARBA" id="ARBA00004123"/>
    </source>
</evidence>
<gene>
    <name evidence="10" type="ORF">FGIG_07447</name>
</gene>
<organism evidence="10 11">
    <name type="scientific">Fasciola gigantica</name>
    <name type="common">Giant liver fluke</name>
    <dbReference type="NCBI Taxonomy" id="46835"/>
    <lineage>
        <taxon>Eukaryota</taxon>
        <taxon>Metazoa</taxon>
        <taxon>Spiralia</taxon>
        <taxon>Lophotrochozoa</taxon>
        <taxon>Platyhelminthes</taxon>
        <taxon>Trematoda</taxon>
        <taxon>Digenea</taxon>
        <taxon>Plagiorchiida</taxon>
        <taxon>Echinostomata</taxon>
        <taxon>Echinostomatoidea</taxon>
        <taxon>Fasciolidae</taxon>
        <taxon>Fasciola</taxon>
    </lineage>
</organism>
<dbReference type="OrthoDB" id="10067343at2759"/>
<dbReference type="Proteomes" id="UP000316759">
    <property type="component" value="Unassembled WGS sequence"/>
</dbReference>
<reference evidence="10 11" key="1">
    <citation type="submission" date="2019-04" db="EMBL/GenBank/DDBJ databases">
        <title>Annotation for the trematode Fasciola gigantica.</title>
        <authorList>
            <person name="Choi Y.-J."/>
        </authorList>
    </citation>
    <scope>NUCLEOTIDE SEQUENCE [LARGE SCALE GENOMIC DNA]</scope>
    <source>
        <strain evidence="10">Uganda_cow_1</strain>
    </source>
</reference>
<comment type="subcellular location">
    <subcellularLocation>
        <location evidence="1">Nucleus</location>
    </subcellularLocation>
</comment>
<dbReference type="InterPro" id="IPR011990">
    <property type="entry name" value="TPR-like_helical_dom_sf"/>
</dbReference>
<keyword evidence="5" id="KW-0677">Repeat</keyword>
<accession>A0A504YDD2</accession>
<dbReference type="Gene3D" id="1.25.40.10">
    <property type="entry name" value="Tetratricopeptide repeat domain"/>
    <property type="match status" value="1"/>
</dbReference>
<dbReference type="Gene3D" id="1.25.40.430">
    <property type="match status" value="1"/>
</dbReference>
<dbReference type="STRING" id="46835.A0A504YDD2"/>
<keyword evidence="7" id="KW-0539">Nucleus</keyword>
<name>A0A504YDD2_FASGI</name>
<evidence type="ECO:0000259" key="9">
    <source>
        <dbReference type="Pfam" id="PF23233"/>
    </source>
</evidence>
<dbReference type="InterPro" id="IPR003107">
    <property type="entry name" value="HAT"/>
</dbReference>
<evidence type="ECO:0000256" key="4">
    <source>
        <dbReference type="ARBA" id="ARBA00022728"/>
    </source>
</evidence>
<proteinExistence type="inferred from homology"/>
<dbReference type="SMART" id="SM00386">
    <property type="entry name" value="HAT"/>
    <property type="match status" value="4"/>
</dbReference>
<evidence type="ECO:0000256" key="5">
    <source>
        <dbReference type="ARBA" id="ARBA00022737"/>
    </source>
</evidence>
<sequence>MDNEEEDLIMIEEQDRPYEEDIIRNPHNVKSWLRYIEMKSKSPPKVLYMLYERALKQLPGSYKLWYRYLRLRRIHARRMCPGSLMHEETNNAHERALVTMHKMPRIWTDYLLFLMSQGFITRTRRTFDRALKALPITQHDRIWTFYLRFADKHGSDINETCVRIYRRYVRFAPDDMERFVEFLMRNGNANEASMKLAEIINDDSFISRQGKSKFQLWQQLCSLLVKNPKKISSLKPDPIIRQGIHRYTDQVGLLWNSLADYHHRCGNLPRARDVYAEALATVMTVRDFTQVFDAYAEFEESIAKARMEALTQSEESTAEGEFSLDRVERNRTQGESACTAALAIVIHLSETRK</sequence>
<dbReference type="GO" id="GO:0000349">
    <property type="term" value="P:generation of catalytic spliceosome for first transesterification step"/>
    <property type="evidence" value="ECO:0007669"/>
    <property type="project" value="TreeGrafter"/>
</dbReference>